<gene>
    <name evidence="2" type="ORF">Voc01_018760</name>
</gene>
<sequence>MEPLTVVEEHGIRFRYVPAGPFLMGSEHGDPDERPVHEVTLDAYWLSETPVSWSTYCDLMGWHTPPRGVPRHDFDGFLLWEQNKIRRRYCLDEKQADTDLFGTASLEQVVEWEAELARHGVVLPADARRPLRYDTKPMVSVGWQDAEELCARLSTADVRYSLPTEAEWEKAARGGLTGKRYPWGDEPPTPGRCDFDHLGSARIAPSRDLPPNGYGLYGMSGGVWEWTADWYDSRSYVEGSGGGGEERVLRGGSWADCAEAVTVSFRMSRRSAPWNADWWGGNVAPNIGFRLCRKDVSGGDP</sequence>
<dbReference type="InterPro" id="IPR016187">
    <property type="entry name" value="CTDL_fold"/>
</dbReference>
<accession>A0A8J3ZNA7</accession>
<reference evidence="2" key="1">
    <citation type="submission" date="2021-01" db="EMBL/GenBank/DDBJ databases">
        <title>Whole genome shotgun sequence of Virgisporangium ochraceum NBRC 16418.</title>
        <authorList>
            <person name="Komaki H."/>
            <person name="Tamura T."/>
        </authorList>
    </citation>
    <scope>NUCLEOTIDE SEQUENCE</scope>
    <source>
        <strain evidence="2">NBRC 16418</strain>
    </source>
</reference>
<dbReference type="PANTHER" id="PTHR23150">
    <property type="entry name" value="SULFATASE MODIFYING FACTOR 1, 2"/>
    <property type="match status" value="1"/>
</dbReference>
<dbReference type="Proteomes" id="UP000635606">
    <property type="component" value="Unassembled WGS sequence"/>
</dbReference>
<dbReference type="InterPro" id="IPR051043">
    <property type="entry name" value="Sulfatase_Mod_Factor_Kinase"/>
</dbReference>
<dbReference type="RefSeq" id="WP_203926926.1">
    <property type="nucleotide sequence ID" value="NZ_BOPH01000022.1"/>
</dbReference>
<protein>
    <recommendedName>
        <fullName evidence="1">Sulfatase-modifying factor enzyme-like domain-containing protein</fullName>
    </recommendedName>
</protein>
<dbReference type="PANTHER" id="PTHR23150:SF19">
    <property type="entry name" value="FORMYLGLYCINE-GENERATING ENZYME"/>
    <property type="match status" value="1"/>
</dbReference>
<dbReference type="EMBL" id="BOPH01000022">
    <property type="protein sequence ID" value="GIJ66959.1"/>
    <property type="molecule type" value="Genomic_DNA"/>
</dbReference>
<proteinExistence type="predicted"/>
<dbReference type="Gene3D" id="3.90.1580.10">
    <property type="entry name" value="paralog of FGE (formylglycine-generating enzyme)"/>
    <property type="match status" value="1"/>
</dbReference>
<comment type="caution">
    <text evidence="2">The sequence shown here is derived from an EMBL/GenBank/DDBJ whole genome shotgun (WGS) entry which is preliminary data.</text>
</comment>
<evidence type="ECO:0000313" key="2">
    <source>
        <dbReference type="EMBL" id="GIJ66959.1"/>
    </source>
</evidence>
<evidence type="ECO:0000313" key="3">
    <source>
        <dbReference type="Proteomes" id="UP000635606"/>
    </source>
</evidence>
<dbReference type="GO" id="GO:0120147">
    <property type="term" value="F:formylglycine-generating oxidase activity"/>
    <property type="evidence" value="ECO:0007669"/>
    <property type="project" value="TreeGrafter"/>
</dbReference>
<feature type="domain" description="Sulfatase-modifying factor enzyme-like" evidence="1">
    <location>
        <begin position="17"/>
        <end position="292"/>
    </location>
</feature>
<dbReference type="Pfam" id="PF03781">
    <property type="entry name" value="FGE-sulfatase"/>
    <property type="match status" value="1"/>
</dbReference>
<evidence type="ECO:0000259" key="1">
    <source>
        <dbReference type="Pfam" id="PF03781"/>
    </source>
</evidence>
<dbReference type="InterPro" id="IPR042095">
    <property type="entry name" value="SUMF_sf"/>
</dbReference>
<keyword evidence="3" id="KW-1185">Reference proteome</keyword>
<name>A0A8J3ZNA7_9ACTN</name>
<organism evidence="2 3">
    <name type="scientific">Virgisporangium ochraceum</name>
    <dbReference type="NCBI Taxonomy" id="65505"/>
    <lineage>
        <taxon>Bacteria</taxon>
        <taxon>Bacillati</taxon>
        <taxon>Actinomycetota</taxon>
        <taxon>Actinomycetes</taxon>
        <taxon>Micromonosporales</taxon>
        <taxon>Micromonosporaceae</taxon>
        <taxon>Virgisporangium</taxon>
    </lineage>
</organism>
<dbReference type="InterPro" id="IPR005532">
    <property type="entry name" value="SUMF_dom"/>
</dbReference>
<dbReference type="SUPFAM" id="SSF56436">
    <property type="entry name" value="C-type lectin-like"/>
    <property type="match status" value="1"/>
</dbReference>
<dbReference type="AlphaFoldDB" id="A0A8J3ZNA7"/>